<gene>
    <name evidence="1" type="ORF">O6H91_01G021500</name>
</gene>
<dbReference type="Proteomes" id="UP001162992">
    <property type="component" value="Chromosome 1"/>
</dbReference>
<organism evidence="1 2">
    <name type="scientific">Diphasiastrum complanatum</name>
    <name type="common">Issler's clubmoss</name>
    <name type="synonym">Lycopodium complanatum</name>
    <dbReference type="NCBI Taxonomy" id="34168"/>
    <lineage>
        <taxon>Eukaryota</taxon>
        <taxon>Viridiplantae</taxon>
        <taxon>Streptophyta</taxon>
        <taxon>Embryophyta</taxon>
        <taxon>Tracheophyta</taxon>
        <taxon>Lycopodiopsida</taxon>
        <taxon>Lycopodiales</taxon>
        <taxon>Lycopodiaceae</taxon>
        <taxon>Lycopodioideae</taxon>
        <taxon>Diphasiastrum</taxon>
    </lineage>
</organism>
<comment type="caution">
    <text evidence="1">The sequence shown here is derived from an EMBL/GenBank/DDBJ whole genome shotgun (WGS) entry which is preliminary data.</text>
</comment>
<dbReference type="EMBL" id="CM055092">
    <property type="protein sequence ID" value="KAJ7568176.1"/>
    <property type="molecule type" value="Genomic_DNA"/>
</dbReference>
<keyword evidence="2" id="KW-1185">Reference proteome</keyword>
<accession>A0ACC2EP16</accession>
<evidence type="ECO:0000313" key="1">
    <source>
        <dbReference type="EMBL" id="KAJ7568176.1"/>
    </source>
</evidence>
<proteinExistence type="predicted"/>
<evidence type="ECO:0000313" key="2">
    <source>
        <dbReference type="Proteomes" id="UP001162992"/>
    </source>
</evidence>
<reference evidence="2" key="1">
    <citation type="journal article" date="2024" name="Proc. Natl. Acad. Sci. U.S.A.">
        <title>Extraordinary preservation of gene collinearity over three hundred million years revealed in homosporous lycophytes.</title>
        <authorList>
            <person name="Li C."/>
            <person name="Wickell D."/>
            <person name="Kuo L.Y."/>
            <person name="Chen X."/>
            <person name="Nie B."/>
            <person name="Liao X."/>
            <person name="Peng D."/>
            <person name="Ji J."/>
            <person name="Jenkins J."/>
            <person name="Williams M."/>
            <person name="Shu S."/>
            <person name="Plott C."/>
            <person name="Barry K."/>
            <person name="Rajasekar S."/>
            <person name="Grimwood J."/>
            <person name="Han X."/>
            <person name="Sun S."/>
            <person name="Hou Z."/>
            <person name="He W."/>
            <person name="Dai G."/>
            <person name="Sun C."/>
            <person name="Schmutz J."/>
            <person name="Leebens-Mack J.H."/>
            <person name="Li F.W."/>
            <person name="Wang L."/>
        </authorList>
    </citation>
    <scope>NUCLEOTIDE SEQUENCE [LARGE SCALE GENOMIC DNA]</scope>
    <source>
        <strain evidence="2">cv. PW_Plant_1</strain>
    </source>
</reference>
<protein>
    <submittedName>
        <fullName evidence="1">Uncharacterized protein</fullName>
    </submittedName>
</protein>
<name>A0ACC2EP16_DIPCM</name>
<sequence length="149" mass="17230">MSWYNGSKCLQDWPTGRMMLSITEDLTKECRWVTQEQQSEMSKGISSRYTSLSDIMQTQPSFSASDSFGPRTPIKNQLVEKAAMAYLRPNHSFSRHTYDGRNWTTCSWRVRFGRLVTKLLIVKLPNPYHLFRCAVQFADICLRSCIACT</sequence>